<proteinExistence type="predicted"/>
<evidence type="ECO:0008006" key="4">
    <source>
        <dbReference type="Google" id="ProtNLM"/>
    </source>
</evidence>
<feature type="transmembrane region" description="Helical" evidence="1">
    <location>
        <begin position="62"/>
        <end position="79"/>
    </location>
</feature>
<keyword evidence="3" id="KW-1185">Reference proteome</keyword>
<feature type="transmembrane region" description="Helical" evidence="1">
    <location>
        <begin position="415"/>
        <end position="438"/>
    </location>
</feature>
<dbReference type="EMBL" id="CP032157">
    <property type="protein sequence ID" value="AXY74421.1"/>
    <property type="molecule type" value="Genomic_DNA"/>
</dbReference>
<feature type="transmembrane region" description="Helical" evidence="1">
    <location>
        <begin position="226"/>
        <end position="243"/>
    </location>
</feature>
<evidence type="ECO:0000313" key="2">
    <source>
        <dbReference type="EMBL" id="AXY74421.1"/>
    </source>
</evidence>
<keyword evidence="1" id="KW-0472">Membrane</keyword>
<name>A0A3B7MVG7_9BACT</name>
<feature type="transmembrane region" description="Helical" evidence="1">
    <location>
        <begin position="250"/>
        <end position="280"/>
    </location>
</feature>
<evidence type="ECO:0000256" key="1">
    <source>
        <dbReference type="SAM" id="Phobius"/>
    </source>
</evidence>
<protein>
    <recommendedName>
        <fullName evidence="4">O-antigen ligase domain-containing protein</fullName>
    </recommendedName>
</protein>
<reference evidence="2 3" key="1">
    <citation type="submission" date="2018-09" db="EMBL/GenBank/DDBJ databases">
        <title>Genome sequencing of strain 6GH32-13.</title>
        <authorList>
            <person name="Weon H.-Y."/>
            <person name="Heo J."/>
            <person name="Kwon S.-W."/>
        </authorList>
    </citation>
    <scope>NUCLEOTIDE SEQUENCE [LARGE SCALE GENOMIC DNA]</scope>
    <source>
        <strain evidence="2 3">5GH32-13</strain>
    </source>
</reference>
<dbReference type="Proteomes" id="UP000263900">
    <property type="component" value="Chromosome"/>
</dbReference>
<feature type="transmembrane region" description="Helical" evidence="1">
    <location>
        <begin position="85"/>
        <end position="104"/>
    </location>
</feature>
<sequence>MNPNPAILVFDFLDVKSVLRYLLTFAIVLAGGSVVGEAFALLVVGVFLFYIVSGRLFKTMEWWIIWLFCFGFYQGQLLIKTEAIAKYVAKPTFLLFLVFVVFFYKIPTQAKLSRYIMSWIAFLALAFLSLLYHGQSPFVLITASAFFLLFIVLRGSTLTEKNCFQLLNLFTAAAILQTLVCILQIAQIIPPSSSMMDDGTGGQFEWIAGLDDVACGTFGPVSGHIVSWYVSLMAVFFMLVWTVNRKSKYLILAGISLLQFATIDSKTIMGVMAAMMIYLFYYLTKHRQAFKLPARKLGSFGVTVGIMAFFLFMGWQYYYEYQNREGGAINRSNFDQVYEAEIKKSQELIVENIGDWGKIRGFSYVFTDFIESDPFEVFWGYSLLGYSFNNKMAYIESKDTPIMQLNNFTKSRSTFIAQFAQSGLLGFFFFMMALYLWYKFNVNIRVLNPVDLVRISLVKIFLPFTMVAAFLYNITLTSITMVSFAAIVSLLKQYSDYIERNKQTAYNSEI</sequence>
<keyword evidence="1" id="KW-0812">Transmembrane</keyword>
<feature type="transmembrane region" description="Helical" evidence="1">
    <location>
        <begin position="138"/>
        <end position="155"/>
    </location>
</feature>
<dbReference type="AlphaFoldDB" id="A0A3B7MVG7"/>
<dbReference type="RefSeq" id="WP_119050308.1">
    <property type="nucleotide sequence ID" value="NZ_CP032157.1"/>
</dbReference>
<feature type="transmembrane region" description="Helical" evidence="1">
    <location>
        <begin position="458"/>
        <end position="491"/>
    </location>
</feature>
<keyword evidence="1" id="KW-1133">Transmembrane helix</keyword>
<dbReference type="KEGG" id="pseg:D3H65_10725"/>
<feature type="transmembrane region" description="Helical" evidence="1">
    <location>
        <begin position="167"/>
        <end position="189"/>
    </location>
</feature>
<feature type="transmembrane region" description="Helical" evidence="1">
    <location>
        <begin position="116"/>
        <end position="132"/>
    </location>
</feature>
<organism evidence="2 3">
    <name type="scientific">Paraflavitalea soli</name>
    <dbReference type="NCBI Taxonomy" id="2315862"/>
    <lineage>
        <taxon>Bacteria</taxon>
        <taxon>Pseudomonadati</taxon>
        <taxon>Bacteroidota</taxon>
        <taxon>Chitinophagia</taxon>
        <taxon>Chitinophagales</taxon>
        <taxon>Chitinophagaceae</taxon>
        <taxon>Paraflavitalea</taxon>
    </lineage>
</organism>
<feature type="transmembrane region" description="Helical" evidence="1">
    <location>
        <begin position="20"/>
        <end position="50"/>
    </location>
</feature>
<evidence type="ECO:0000313" key="3">
    <source>
        <dbReference type="Proteomes" id="UP000263900"/>
    </source>
</evidence>
<feature type="transmembrane region" description="Helical" evidence="1">
    <location>
        <begin position="300"/>
        <end position="319"/>
    </location>
</feature>
<accession>A0A3B7MVG7</accession>
<gene>
    <name evidence="2" type="ORF">D3H65_10725</name>
</gene>